<evidence type="ECO:0000313" key="3">
    <source>
        <dbReference type="Proteomes" id="UP000541352"/>
    </source>
</evidence>
<dbReference type="Proteomes" id="UP000541352">
    <property type="component" value="Unassembled WGS sequence"/>
</dbReference>
<accession>A0A7W5ZR95</accession>
<name>A0A7W5ZR95_9BACT</name>
<keyword evidence="1" id="KW-0732">Signal</keyword>
<sequence>MFRPFFFFFCASWLSFSAVAQNMSNVARDMMNTEGLKVPLNANVGLFGIKGPRGEVFGNPYLDSTWKEGSIKLFQKIGPPGREGDSIANVPIRLDLYANEVEIKTPANEIRAVSGSMVRFFTIEGAERRVFMNARQFRAEEPVQGFMELIAAGRISLVEYTKLNIIKPTFNEALGTGSRDTKISKSPQYFAVRGNTLFQIGTSKKKLLEALGDRADDVEKFIKTNDLSMKSRADMAKIFAYYNNL</sequence>
<evidence type="ECO:0000313" key="2">
    <source>
        <dbReference type="EMBL" id="MBB3841476.1"/>
    </source>
</evidence>
<dbReference type="EMBL" id="JACIBY010000017">
    <property type="protein sequence ID" value="MBB3841476.1"/>
    <property type="molecule type" value="Genomic_DNA"/>
</dbReference>
<feature type="chain" id="PRO_5031021230" evidence="1">
    <location>
        <begin position="21"/>
        <end position="245"/>
    </location>
</feature>
<keyword evidence="3" id="KW-1185">Reference proteome</keyword>
<comment type="caution">
    <text evidence="2">The sequence shown here is derived from an EMBL/GenBank/DDBJ whole genome shotgun (WGS) entry which is preliminary data.</text>
</comment>
<dbReference type="AlphaFoldDB" id="A0A7W5ZR95"/>
<proteinExistence type="predicted"/>
<protein>
    <submittedName>
        <fullName evidence="2">Uncharacterized protein</fullName>
    </submittedName>
</protein>
<reference evidence="2 3" key="1">
    <citation type="submission" date="2020-08" db="EMBL/GenBank/DDBJ databases">
        <title>Genomic Encyclopedia of Type Strains, Phase IV (KMG-IV): sequencing the most valuable type-strain genomes for metagenomic binning, comparative biology and taxonomic classification.</title>
        <authorList>
            <person name="Goeker M."/>
        </authorList>
    </citation>
    <scope>NUCLEOTIDE SEQUENCE [LARGE SCALE GENOMIC DNA]</scope>
    <source>
        <strain evidence="2 3">DSM 17976</strain>
    </source>
</reference>
<organism evidence="2 3">
    <name type="scientific">Runella defluvii</name>
    <dbReference type="NCBI Taxonomy" id="370973"/>
    <lineage>
        <taxon>Bacteria</taxon>
        <taxon>Pseudomonadati</taxon>
        <taxon>Bacteroidota</taxon>
        <taxon>Cytophagia</taxon>
        <taxon>Cytophagales</taxon>
        <taxon>Spirosomataceae</taxon>
        <taxon>Runella</taxon>
    </lineage>
</organism>
<dbReference type="RefSeq" id="WP_183979168.1">
    <property type="nucleotide sequence ID" value="NZ_JACIBY010000017.1"/>
</dbReference>
<evidence type="ECO:0000256" key="1">
    <source>
        <dbReference type="SAM" id="SignalP"/>
    </source>
</evidence>
<gene>
    <name evidence="2" type="ORF">FHS57_005504</name>
</gene>
<feature type="signal peptide" evidence="1">
    <location>
        <begin position="1"/>
        <end position="20"/>
    </location>
</feature>